<gene>
    <name evidence="13" type="ORF">D2V17_13605</name>
</gene>
<dbReference type="Pfam" id="PF07715">
    <property type="entry name" value="Plug"/>
    <property type="match status" value="1"/>
</dbReference>
<evidence type="ECO:0000256" key="9">
    <source>
        <dbReference type="RuleBase" id="RU003357"/>
    </source>
</evidence>
<feature type="signal peptide" evidence="10">
    <location>
        <begin position="1"/>
        <end position="27"/>
    </location>
</feature>
<evidence type="ECO:0000256" key="7">
    <source>
        <dbReference type="ARBA" id="ARBA00023237"/>
    </source>
</evidence>
<keyword evidence="2 8" id="KW-0813">Transport</keyword>
<comment type="similarity">
    <text evidence="8 9">Belongs to the TonB-dependent receptor family.</text>
</comment>
<organism evidence="13 14">
    <name type="scientific">Aurantiacibacter xanthus</name>
    <dbReference type="NCBI Taxonomy" id="1784712"/>
    <lineage>
        <taxon>Bacteria</taxon>
        <taxon>Pseudomonadati</taxon>
        <taxon>Pseudomonadota</taxon>
        <taxon>Alphaproteobacteria</taxon>
        <taxon>Sphingomonadales</taxon>
        <taxon>Erythrobacteraceae</taxon>
        <taxon>Aurantiacibacter</taxon>
    </lineage>
</organism>
<dbReference type="Gene3D" id="2.170.130.10">
    <property type="entry name" value="TonB-dependent receptor, plug domain"/>
    <property type="match status" value="1"/>
</dbReference>
<keyword evidence="10" id="KW-0732">Signal</keyword>
<sequence length="1059" mass="113897">MKLQTILKGASAPIALSVALMASPSFAQDSEASTTVVEEESVITVTGSRLRKPELESTVPVTNFGGDQIYKRSSPNIGEALNSLPALRSTYSQSNPDLGIGVAGLNLVDLRGLGAQRTLVLVNGRRHVPSDLQVTASAVDINTIPSALVERVEIVTGGNSAIYGSDAIAGVVNFVMKEDYEGVNVRAGIGMPEFGAGSNQYVSAIAGSNFAGGRGNVTLALEYTNQDRVFASDVPWRRKNSGWATVDVDTDSPSDGIPDRRFYDDRRGATISRYGLVPFLQPAPKAACGGTSLTGAAFNCDYIFQPDGTLVPVTFDERLGTGTFGTYIGGNADTGQEGRQVSVYPESHRYVANLFAKYEISPAAELFLEGKYVRAEATGSNSGPAFNQGQYITFNDDRARLRLDNPFLSGQARQIISEQLIASGLHNDLVPVFGALGADDLAAIADGSYRFAIAKSFEDLGIRDEDAVRETYRAVVGVRGDLSSNLNYEVAATYGRTNEAIRVLGNVNVQRLMMALDAGVNPATGNIECRAKFDPSAAFVSPDVDADGGAATLAGDIAACVPYNPFGMPDNAAAANYIVSNAGNKGHLEQIDVQAFIAGDTGQFFELPGGPVAFAIGAEYRRENAYFKADDIINSGLTFANALQTFDPDPTEVKEVFGELDLPLLSNKPFFEELGLTAAGRLSDYGGATGTVFAWNIGGCWSPVRDIIFRANYGKAVRAPNYTETQSPLTQNFATMEDPCAPARINANPNRAANCAAALGANLDNPAYQNFVAGQYSLETLSGANPLLTEESSKSLTVGAVFQPRWVPGLAITVDYYDIDVTDVIVNVGAQTIVDQCYDLPTLDNQFCAQFKRNNTSELGPNGEQPGTIIKQSLIEGPLNFARRQRRGIDFDVQYNYEVAPNVFINSRAYYTHTLKVANYTDPVNPAFVNIFRGGLGDPIDEVVFDLDVTFNNFTVGYGAHYIGPMYLGDYEFYNSMNGNPPTNPDAYPRQKYPSVLYHDVRLALKADKLGPATSGEFFIGVDNLFDKHPPLGATGLTENSAIFDVWGRRFYAGFSLDF</sequence>
<keyword evidence="13" id="KW-0675">Receptor</keyword>
<dbReference type="RefSeq" id="WP_119593345.1">
    <property type="nucleotide sequence ID" value="NZ_QXFM01000113.1"/>
</dbReference>
<feature type="domain" description="TonB-dependent receptor-like beta-barrel" evidence="11">
    <location>
        <begin position="595"/>
        <end position="1025"/>
    </location>
</feature>
<dbReference type="Gene3D" id="2.40.170.20">
    <property type="entry name" value="TonB-dependent receptor, beta-barrel domain"/>
    <property type="match status" value="1"/>
</dbReference>
<comment type="caution">
    <text evidence="13">The sequence shown here is derived from an EMBL/GenBank/DDBJ whole genome shotgun (WGS) entry which is preliminary data.</text>
</comment>
<evidence type="ECO:0000256" key="8">
    <source>
        <dbReference type="PROSITE-ProRule" id="PRU01360"/>
    </source>
</evidence>
<evidence type="ECO:0000256" key="6">
    <source>
        <dbReference type="ARBA" id="ARBA00023136"/>
    </source>
</evidence>
<dbReference type="InterPro" id="IPR037066">
    <property type="entry name" value="Plug_dom_sf"/>
</dbReference>
<dbReference type="OrthoDB" id="7394476at2"/>
<accession>A0A3A1P3G3</accession>
<reference evidence="13 14" key="1">
    <citation type="submission" date="2018-08" db="EMBL/GenBank/DDBJ databases">
        <title>Erythrobacter zhengii sp.nov., a bacterium isolated from deep-sea sediment.</title>
        <authorList>
            <person name="Fang C."/>
            <person name="Wu Y.-H."/>
            <person name="Sun C."/>
            <person name="Wang H."/>
            <person name="Cheng H."/>
            <person name="Meng F.-X."/>
            <person name="Wang C.-S."/>
            <person name="Xu X.-W."/>
        </authorList>
    </citation>
    <scope>NUCLEOTIDE SEQUENCE [LARGE SCALE GENOMIC DNA]</scope>
    <source>
        <strain evidence="13 14">CCTCC AB 2015396</strain>
    </source>
</reference>
<name>A0A3A1P3G3_9SPHN</name>
<keyword evidence="3 8" id="KW-1134">Transmembrane beta strand</keyword>
<keyword evidence="14" id="KW-1185">Reference proteome</keyword>
<dbReference type="PROSITE" id="PS52016">
    <property type="entry name" value="TONB_DEPENDENT_REC_3"/>
    <property type="match status" value="1"/>
</dbReference>
<protein>
    <submittedName>
        <fullName evidence="13">TonB-dependent receptor</fullName>
    </submittedName>
</protein>
<dbReference type="InterPro" id="IPR000531">
    <property type="entry name" value="Beta-barrel_TonB"/>
</dbReference>
<dbReference type="EMBL" id="QXFM01000113">
    <property type="protein sequence ID" value="RIV83226.1"/>
    <property type="molecule type" value="Genomic_DNA"/>
</dbReference>
<evidence type="ECO:0000313" key="14">
    <source>
        <dbReference type="Proteomes" id="UP000265366"/>
    </source>
</evidence>
<evidence type="ECO:0000259" key="11">
    <source>
        <dbReference type="Pfam" id="PF00593"/>
    </source>
</evidence>
<evidence type="ECO:0000256" key="4">
    <source>
        <dbReference type="ARBA" id="ARBA00022692"/>
    </source>
</evidence>
<dbReference type="SUPFAM" id="SSF56935">
    <property type="entry name" value="Porins"/>
    <property type="match status" value="1"/>
</dbReference>
<keyword evidence="5 9" id="KW-0798">TonB box</keyword>
<dbReference type="InterPro" id="IPR012910">
    <property type="entry name" value="Plug_dom"/>
</dbReference>
<evidence type="ECO:0000256" key="3">
    <source>
        <dbReference type="ARBA" id="ARBA00022452"/>
    </source>
</evidence>
<dbReference type="AlphaFoldDB" id="A0A3A1P3G3"/>
<dbReference type="Pfam" id="PF00593">
    <property type="entry name" value="TonB_dep_Rec_b-barrel"/>
    <property type="match status" value="1"/>
</dbReference>
<feature type="domain" description="TonB-dependent receptor plug" evidence="12">
    <location>
        <begin position="55"/>
        <end position="171"/>
    </location>
</feature>
<evidence type="ECO:0000313" key="13">
    <source>
        <dbReference type="EMBL" id="RIV83226.1"/>
    </source>
</evidence>
<comment type="subcellular location">
    <subcellularLocation>
        <location evidence="1 8">Cell outer membrane</location>
        <topology evidence="1 8">Multi-pass membrane protein</topology>
    </subcellularLocation>
</comment>
<feature type="chain" id="PRO_5017325843" evidence="10">
    <location>
        <begin position="28"/>
        <end position="1059"/>
    </location>
</feature>
<evidence type="ECO:0000256" key="1">
    <source>
        <dbReference type="ARBA" id="ARBA00004571"/>
    </source>
</evidence>
<evidence type="ECO:0000256" key="2">
    <source>
        <dbReference type="ARBA" id="ARBA00022448"/>
    </source>
</evidence>
<dbReference type="Proteomes" id="UP000265366">
    <property type="component" value="Unassembled WGS sequence"/>
</dbReference>
<evidence type="ECO:0000256" key="10">
    <source>
        <dbReference type="SAM" id="SignalP"/>
    </source>
</evidence>
<keyword evidence="7 8" id="KW-0998">Cell outer membrane</keyword>
<dbReference type="PANTHER" id="PTHR47234">
    <property type="match status" value="1"/>
</dbReference>
<evidence type="ECO:0000259" key="12">
    <source>
        <dbReference type="Pfam" id="PF07715"/>
    </source>
</evidence>
<dbReference type="GO" id="GO:0009279">
    <property type="term" value="C:cell outer membrane"/>
    <property type="evidence" value="ECO:0007669"/>
    <property type="project" value="UniProtKB-SubCell"/>
</dbReference>
<dbReference type="InterPro" id="IPR036942">
    <property type="entry name" value="Beta-barrel_TonB_sf"/>
</dbReference>
<keyword evidence="4 8" id="KW-0812">Transmembrane</keyword>
<evidence type="ECO:0000256" key="5">
    <source>
        <dbReference type="ARBA" id="ARBA00023077"/>
    </source>
</evidence>
<dbReference type="PANTHER" id="PTHR47234:SF2">
    <property type="entry name" value="TONB-DEPENDENT RECEPTOR"/>
    <property type="match status" value="1"/>
</dbReference>
<proteinExistence type="inferred from homology"/>
<dbReference type="InterPro" id="IPR039426">
    <property type="entry name" value="TonB-dep_rcpt-like"/>
</dbReference>
<keyword evidence="6 8" id="KW-0472">Membrane</keyword>